<evidence type="ECO:0000313" key="2">
    <source>
        <dbReference type="Proteomes" id="UP001309876"/>
    </source>
</evidence>
<accession>A0AAN7Y9U3</accession>
<dbReference type="AlphaFoldDB" id="A0AAN7Y9U3"/>
<name>A0AAN7Y9U3_9EURO</name>
<protein>
    <submittedName>
        <fullName evidence="1">Uncharacterized protein</fullName>
    </submittedName>
</protein>
<dbReference type="Gene3D" id="3.30.70.100">
    <property type="match status" value="1"/>
</dbReference>
<dbReference type="EMBL" id="JAVRRJ010000001">
    <property type="protein sequence ID" value="KAK5090657.1"/>
    <property type="molecule type" value="Genomic_DNA"/>
</dbReference>
<keyword evidence="2" id="KW-1185">Reference proteome</keyword>
<gene>
    <name evidence="1" type="ORF">LTR05_000832</name>
</gene>
<organism evidence="1 2">
    <name type="scientific">Lithohypha guttulata</name>
    <dbReference type="NCBI Taxonomy" id="1690604"/>
    <lineage>
        <taxon>Eukaryota</taxon>
        <taxon>Fungi</taxon>
        <taxon>Dikarya</taxon>
        <taxon>Ascomycota</taxon>
        <taxon>Pezizomycotina</taxon>
        <taxon>Eurotiomycetes</taxon>
        <taxon>Chaetothyriomycetidae</taxon>
        <taxon>Chaetothyriales</taxon>
        <taxon>Trichomeriaceae</taxon>
        <taxon>Lithohypha</taxon>
    </lineage>
</organism>
<dbReference type="PANTHER" id="PTHR40257">
    <property type="match status" value="1"/>
</dbReference>
<reference evidence="1 2" key="1">
    <citation type="submission" date="2023-08" db="EMBL/GenBank/DDBJ databases">
        <title>Black Yeasts Isolated from many extreme environments.</title>
        <authorList>
            <person name="Coleine C."/>
            <person name="Stajich J.E."/>
            <person name="Selbmann L."/>
        </authorList>
    </citation>
    <scope>NUCLEOTIDE SEQUENCE [LARGE SCALE GENOMIC DNA]</scope>
    <source>
        <strain evidence="1 2">CCFEE 5910</strain>
    </source>
</reference>
<proteinExistence type="predicted"/>
<sequence>MDELQLHDSKKVAGNATLDTSRGFSKFIKASSTNPLVVSKPIRWIIRPESIDPSSLLEPRWDLLLILEDNQVSKDLVSSFFSAQPYAPKADRNDSFSIKHHWTTTAGVPSRLTKDFQTKTNPALLHPAAGSTPALTGALDDPLLNSTSQDLSLSSELQSWIGKTESSLPVHGAVSMLNFLSFKPGMKSSYLKYGAAFAETIGAKRGGNAKLVGNIVHADAASSKKEEKEGVWHEFALAHYPSLLHFADMLASKDYQEVNQKYRVPALGDTCILCTSELEIEQIVEKLEKEGGQSKAKL</sequence>
<evidence type="ECO:0000313" key="1">
    <source>
        <dbReference type="EMBL" id="KAK5090657.1"/>
    </source>
</evidence>
<dbReference type="PANTHER" id="PTHR40257:SF1">
    <property type="entry name" value="DUF1330 DOMAIN-CONTAINING PROTEIN"/>
    <property type="match status" value="1"/>
</dbReference>
<dbReference type="Proteomes" id="UP001309876">
    <property type="component" value="Unassembled WGS sequence"/>
</dbReference>
<comment type="caution">
    <text evidence="1">The sequence shown here is derived from an EMBL/GenBank/DDBJ whole genome shotgun (WGS) entry which is preliminary data.</text>
</comment>